<dbReference type="EMBL" id="QEXO01000004">
    <property type="protein sequence ID" value="PWE13501.1"/>
    <property type="molecule type" value="Genomic_DNA"/>
</dbReference>
<gene>
    <name evidence="2" type="ORF">DF183_17030</name>
</gene>
<evidence type="ECO:0000313" key="3">
    <source>
        <dbReference type="Proteomes" id="UP000245216"/>
    </source>
</evidence>
<dbReference type="STRING" id="511.UZ73_17820"/>
<evidence type="ECO:0000313" key="2">
    <source>
        <dbReference type="EMBL" id="PWE13501.1"/>
    </source>
</evidence>
<feature type="transmembrane region" description="Helical" evidence="1">
    <location>
        <begin position="45"/>
        <end position="64"/>
    </location>
</feature>
<evidence type="ECO:0000256" key="1">
    <source>
        <dbReference type="SAM" id="Phobius"/>
    </source>
</evidence>
<protein>
    <submittedName>
        <fullName evidence="2">Uncharacterized protein</fullName>
    </submittedName>
</protein>
<reference evidence="2 3" key="1">
    <citation type="submission" date="2018-05" db="EMBL/GenBank/DDBJ databases">
        <title>Genome Sequence of an Efficient Indole-Degrading Bacterium, Alcaligenes sp.YBY.</title>
        <authorList>
            <person name="Yang B."/>
        </authorList>
    </citation>
    <scope>NUCLEOTIDE SEQUENCE [LARGE SCALE GENOMIC DNA]</scope>
    <source>
        <strain evidence="2 3">YBY</strain>
    </source>
</reference>
<keyword evidence="1" id="KW-1133">Transmembrane helix</keyword>
<dbReference type="RefSeq" id="WP_109089721.1">
    <property type="nucleotide sequence ID" value="NZ_QEXO01000004.1"/>
</dbReference>
<sequence length="120" mass="12937">MGIKWETSFHKVATVLATALCVLVSILALIFLFDGLANPQGQYAAINYVFAIVGVGFSSLIFVVNRYYSRVCRSLPTGAKRDARLLGWSLSVLYAVLIGLFTLGGLGIGARLLQGQHIFG</sequence>
<organism evidence="2 3">
    <name type="scientific">Alcaligenes faecalis</name>
    <dbReference type="NCBI Taxonomy" id="511"/>
    <lineage>
        <taxon>Bacteria</taxon>
        <taxon>Pseudomonadati</taxon>
        <taxon>Pseudomonadota</taxon>
        <taxon>Betaproteobacteria</taxon>
        <taxon>Burkholderiales</taxon>
        <taxon>Alcaligenaceae</taxon>
        <taxon>Alcaligenes</taxon>
    </lineage>
</organism>
<dbReference type="AlphaFoldDB" id="A0A2U2BHN0"/>
<accession>A0A2U2BHN0</accession>
<feature type="transmembrane region" description="Helical" evidence="1">
    <location>
        <begin position="85"/>
        <end position="110"/>
    </location>
</feature>
<feature type="transmembrane region" description="Helical" evidence="1">
    <location>
        <begin position="12"/>
        <end position="33"/>
    </location>
</feature>
<dbReference type="Proteomes" id="UP000245216">
    <property type="component" value="Unassembled WGS sequence"/>
</dbReference>
<proteinExistence type="predicted"/>
<comment type="caution">
    <text evidence="2">The sequence shown here is derived from an EMBL/GenBank/DDBJ whole genome shotgun (WGS) entry which is preliminary data.</text>
</comment>
<keyword evidence="1" id="KW-0472">Membrane</keyword>
<name>A0A2U2BHN0_ALCFA</name>
<keyword evidence="1" id="KW-0812">Transmembrane</keyword>
<reference evidence="2 3" key="2">
    <citation type="submission" date="2018-05" db="EMBL/GenBank/DDBJ databases">
        <authorList>
            <person name="Lanie J.A."/>
            <person name="Ng W.-L."/>
            <person name="Kazmierczak K.M."/>
            <person name="Andrzejewski T.M."/>
            <person name="Davidsen T.M."/>
            <person name="Wayne K.J."/>
            <person name="Tettelin H."/>
            <person name="Glass J.I."/>
            <person name="Rusch D."/>
            <person name="Podicherti R."/>
            <person name="Tsui H.-C.T."/>
            <person name="Winkler M.E."/>
        </authorList>
    </citation>
    <scope>NUCLEOTIDE SEQUENCE [LARGE SCALE GENOMIC DNA]</scope>
    <source>
        <strain evidence="2 3">YBY</strain>
    </source>
</reference>